<dbReference type="OrthoDB" id="8194050at2759"/>
<dbReference type="PROSITE" id="PS50940">
    <property type="entry name" value="CHIT_BIND_II"/>
    <property type="match status" value="1"/>
</dbReference>
<evidence type="ECO:0000313" key="3">
    <source>
        <dbReference type="EMBL" id="AYA50043.1"/>
    </source>
</evidence>
<gene>
    <name evidence="3" type="primary">CPAP1-J</name>
</gene>
<feature type="domain" description="Chitin-binding type-2" evidence="2">
    <location>
        <begin position="85"/>
        <end position="142"/>
    </location>
</feature>
<dbReference type="Pfam" id="PF01607">
    <property type="entry name" value="CBM_14"/>
    <property type="match status" value="1"/>
</dbReference>
<feature type="compositionally biased region" description="Polar residues" evidence="1">
    <location>
        <begin position="209"/>
        <end position="219"/>
    </location>
</feature>
<feature type="compositionally biased region" description="Basic and acidic residues" evidence="1">
    <location>
        <begin position="338"/>
        <end position="363"/>
    </location>
</feature>
<dbReference type="PANTHER" id="PTHR22933:SF42">
    <property type="entry name" value="FI18455P1-RELATED"/>
    <property type="match status" value="1"/>
</dbReference>
<evidence type="ECO:0000256" key="1">
    <source>
        <dbReference type="SAM" id="MobiDB-lite"/>
    </source>
</evidence>
<dbReference type="Gene3D" id="2.170.140.10">
    <property type="entry name" value="Chitin binding domain"/>
    <property type="match status" value="1"/>
</dbReference>
<feature type="region of interest" description="Disordered" evidence="1">
    <location>
        <begin position="991"/>
        <end position="1015"/>
    </location>
</feature>
<dbReference type="InterPro" id="IPR052976">
    <property type="entry name" value="Scoloptoxin-like"/>
</dbReference>
<dbReference type="SMART" id="SM00494">
    <property type="entry name" value="ChtBD2"/>
    <property type="match status" value="1"/>
</dbReference>
<dbReference type="GO" id="GO:0005576">
    <property type="term" value="C:extracellular region"/>
    <property type="evidence" value="ECO:0007669"/>
    <property type="project" value="InterPro"/>
</dbReference>
<dbReference type="EMBL" id="MG601718">
    <property type="protein sequence ID" value="AYA50043.1"/>
    <property type="molecule type" value="mRNA"/>
</dbReference>
<sequence length="1290" mass="145312">MFIQNFCFRITVDMYRDIIFKLGIVISILVPYSNESSLDYVTDDSNSYGVTESSHVSREPPIFYQGVEGTPGVDFPIFSHIPKTIFSCRGLESGYYADLDTDCQVFHICEEEKKISFLCPNGTIFQQSDLICEWWFKVDCTNTPNLYEESAEQLRNDKSRRKSYRRVISGGHVNHGAIMRAEEVSSTSVKKSGHKYDNSDGFTEETSKRTSYNSNNTSRHVYEKDGGYSGKLYESNKQVVNGSLGRAHNSLRTFNDNALAHSKVRRFNDDQTGNYLNHFQEDKKNTDRSDSKSVTNKFIGNQKMKNVVQFQKHSKEYHVQFPVSNTGTDIYTISARKNEEHELKSKEESVYPDESNDKVRSDSDETQITEESSSFTKNVYNSIQDDSAKVSTVNPYPNHRITYSDLKTPNLSSSKVLNTISSVTPQYITTQPINNGKPFLGSRVGINITTTESPSEALPVFLDNNQNASTNSLYMNKKSKESSRHSNSTNLPMVKGSSEYVLITGVVKSESDGLTINSSNNSQFSSPLSTKLIENVSFAKNSNFSQSSTLPTEFGNERISTTIRPPHNYNSSETAFRKSVPSNQSILFSHNKAPNQKEKLSSLNPYVPTLELTTKTIDHATVYGSPVKINPTTPFPTRVGNTVQIKFDENVDKVGIHLTKYITSSSSKQVMNLNNTPSRDKEVQSSVNSTKEFEGLKNIIVDDNTNRYSDFGEENEMDSLRNEFDIDNNRDSVPVSRSLLEIDLKNKSSTIKNIDSVTTPTHSESHTSDYPILYVLLRNSTQQPRPFDKSHQALSSSRFNPSESYSYKVSSASPFKLPLTPESILPITESTVTPEIFERSNNMLNILKEISKIEQEYPSETPRPGLVIPPSVGPQTLHTLAIYFENALDQIASEKGVSSENRDNEISKEKLTHLLTEMTRHGYSQLFTENLETDKYTTELSSSTLNADENIDLGAQTSENLVQSPKIRELARNFTLALSSYLNDPDMFRKDLQDLRPTEPPVKSNQESTSDNEKGKLVDEELLNFSDSDPKLSLPAVFSTTSTPSSTWSFLLAKKATNQIEIDNSLNPDLNTADTQSFVPSFNNVNVESDQKQKNTSNFLGNHWTTSPSATKLWRNTFSINPAIVNDHLETAVTVSTSTESEFTEEYPLLDLSHENNENSKENEYEFGSLNSTEVHGLLIDFMNTTDRDSNVLHNILRKMNITEDEFLKKMRDIESNPLTRRLILLLISECGKEAARNADFETDHLPLERTLPEDDSQQLIHPSFSGNNEDTRALQLLNSLYSIASKFRK</sequence>
<accession>A0A3Q8HIL9</accession>
<dbReference type="PANTHER" id="PTHR22933">
    <property type="entry name" value="FI18007P1-RELATED"/>
    <property type="match status" value="1"/>
</dbReference>
<feature type="region of interest" description="Disordered" evidence="1">
    <location>
        <begin position="189"/>
        <end position="221"/>
    </location>
</feature>
<dbReference type="InterPro" id="IPR002557">
    <property type="entry name" value="Chitin-bd_dom"/>
</dbReference>
<reference evidence="3" key="1">
    <citation type="submission" date="2017-11" db="EMBL/GenBank/DDBJ databases">
        <authorList>
            <person name="Wang Y.-W."/>
            <person name="Wan P.-J."/>
            <person name="Li G.-Q."/>
        </authorList>
    </citation>
    <scope>NUCLEOTIDE SEQUENCE</scope>
</reference>
<feature type="region of interest" description="Disordered" evidence="1">
    <location>
        <begin position="338"/>
        <end position="373"/>
    </location>
</feature>
<dbReference type="GO" id="GO:0008061">
    <property type="term" value="F:chitin binding"/>
    <property type="evidence" value="ECO:0007669"/>
    <property type="project" value="InterPro"/>
</dbReference>
<proteinExistence type="evidence at transcript level"/>
<protein>
    <submittedName>
        <fullName evidence="3">Cuticular protein analogous to peritrophins 1-J</fullName>
    </submittedName>
</protein>
<name>A0A3Q8HIL9_LEPDE</name>
<organism evidence="3">
    <name type="scientific">Leptinotarsa decemlineata</name>
    <name type="common">Colorado potato beetle</name>
    <name type="synonym">Doryphora decemlineata</name>
    <dbReference type="NCBI Taxonomy" id="7539"/>
    <lineage>
        <taxon>Eukaryota</taxon>
        <taxon>Metazoa</taxon>
        <taxon>Ecdysozoa</taxon>
        <taxon>Arthropoda</taxon>
        <taxon>Hexapoda</taxon>
        <taxon>Insecta</taxon>
        <taxon>Pterygota</taxon>
        <taxon>Neoptera</taxon>
        <taxon>Endopterygota</taxon>
        <taxon>Coleoptera</taxon>
        <taxon>Polyphaga</taxon>
        <taxon>Cucujiformia</taxon>
        <taxon>Chrysomeloidea</taxon>
        <taxon>Chrysomelidae</taxon>
        <taxon>Chrysomelinae</taxon>
        <taxon>Doryphorini</taxon>
        <taxon>Leptinotarsa</taxon>
    </lineage>
</organism>
<dbReference type="SUPFAM" id="SSF57625">
    <property type="entry name" value="Invertebrate chitin-binding proteins"/>
    <property type="match status" value="1"/>
</dbReference>
<dbReference type="InterPro" id="IPR036508">
    <property type="entry name" value="Chitin-bd_dom_sf"/>
</dbReference>
<evidence type="ECO:0000259" key="2">
    <source>
        <dbReference type="PROSITE" id="PS50940"/>
    </source>
</evidence>